<sequence>MSAIAICVNPMSGRDVRRLAARATNMTHEAKRDIVARIAAGADSIGVNEIYIVDEPFRIASMALDWMPLKAKVISLGIELRHDASDTERAVRAFVGEGVEVIVSLGGDGTNRIIARSAPQLDLIALSTGTNNVFPSMVEPTTAGMVAALAAMGRFPEESAFRIRTRAKVLHTVFSDGISDIALIDAVQLRDDYVGNLLPYDEAKIMRMLLTRALPDTVGMSPVGGLISVVEEKDDCGLLVEIGEKRDSDMHIKVPLSPGFFKEVAISSSQRVDLGESVTFEGEGILALDGDREHKLVNNRSVSATIRRDGPWVYDVGAAMRYAVAEGMMLRPL</sequence>
<evidence type="ECO:0008006" key="2">
    <source>
        <dbReference type="Google" id="ProtNLM"/>
    </source>
</evidence>
<dbReference type="GO" id="GO:0006741">
    <property type="term" value="P:NADP+ biosynthetic process"/>
    <property type="evidence" value="ECO:0007669"/>
    <property type="project" value="InterPro"/>
</dbReference>
<dbReference type="GO" id="GO:0003951">
    <property type="term" value="F:NAD+ kinase activity"/>
    <property type="evidence" value="ECO:0007669"/>
    <property type="project" value="InterPro"/>
</dbReference>
<accession>A0A381PPH9</accession>
<reference evidence="1" key="1">
    <citation type="submission" date="2018-05" db="EMBL/GenBank/DDBJ databases">
        <authorList>
            <person name="Lanie J.A."/>
            <person name="Ng W.-L."/>
            <person name="Kazmierczak K.M."/>
            <person name="Andrzejewski T.M."/>
            <person name="Davidsen T.M."/>
            <person name="Wayne K.J."/>
            <person name="Tettelin H."/>
            <person name="Glass J.I."/>
            <person name="Rusch D."/>
            <person name="Podicherti R."/>
            <person name="Tsui H.-C.T."/>
            <person name="Winkler M.E."/>
        </authorList>
    </citation>
    <scope>NUCLEOTIDE SEQUENCE</scope>
</reference>
<proteinExistence type="predicted"/>
<dbReference type="InterPro" id="IPR002504">
    <property type="entry name" value="NADK"/>
</dbReference>
<organism evidence="1">
    <name type="scientific">marine metagenome</name>
    <dbReference type="NCBI Taxonomy" id="408172"/>
    <lineage>
        <taxon>unclassified sequences</taxon>
        <taxon>metagenomes</taxon>
        <taxon>ecological metagenomes</taxon>
    </lineage>
</organism>
<dbReference type="PANTHER" id="PTHR40697:SF3">
    <property type="entry name" value="ACETOIN CATABOLISM PROTEIN X"/>
    <property type="match status" value="1"/>
</dbReference>
<dbReference type="InterPro" id="IPR016064">
    <property type="entry name" value="NAD/diacylglycerol_kinase_sf"/>
</dbReference>
<evidence type="ECO:0000313" key="1">
    <source>
        <dbReference type="EMBL" id="SUZ68007.1"/>
    </source>
</evidence>
<dbReference type="EMBL" id="UINC01001027">
    <property type="protein sequence ID" value="SUZ68007.1"/>
    <property type="molecule type" value="Genomic_DNA"/>
</dbReference>
<dbReference type="AlphaFoldDB" id="A0A381PPH9"/>
<name>A0A381PPH9_9ZZZZ</name>
<dbReference type="InterPro" id="IPR039065">
    <property type="entry name" value="AcoX-like"/>
</dbReference>
<dbReference type="PANTHER" id="PTHR40697">
    <property type="entry name" value="ACETOIN CATABOLISM PROTEIN X"/>
    <property type="match status" value="1"/>
</dbReference>
<gene>
    <name evidence="1" type="ORF">METZ01_LOCUS20861</name>
</gene>
<dbReference type="SUPFAM" id="SSF111331">
    <property type="entry name" value="NAD kinase/diacylglycerol kinase-like"/>
    <property type="match status" value="1"/>
</dbReference>
<protein>
    <recommendedName>
        <fullName evidence="2">ATP-NAD kinase</fullName>
    </recommendedName>
</protein>
<dbReference type="Pfam" id="PF01513">
    <property type="entry name" value="NAD_kinase"/>
    <property type="match status" value="1"/>
</dbReference>